<comment type="similarity">
    <text evidence="1">Belongs to the plant acyltransferase family.</text>
</comment>
<dbReference type="GO" id="GO:0016746">
    <property type="term" value="F:acyltransferase activity"/>
    <property type="evidence" value="ECO:0007669"/>
    <property type="project" value="UniProtKB-KW"/>
</dbReference>
<dbReference type="GO" id="GO:0016301">
    <property type="term" value="F:kinase activity"/>
    <property type="evidence" value="ECO:0007669"/>
    <property type="project" value="UniProtKB-KW"/>
</dbReference>
<sequence>MEVHITSKQMVKPSSSKLHLLTPFNLSLLDQLAPGVYTPVLLFYAKPSDSNVDGSQFSDQLKQSLPKALTQFYPAAGRVKNNLFITDFDEGVPYVETRVEGRLSDFIEPTQKLEEMNRMLPCRPFSYIQDSTAPQLAVQVNIFDCGGIALGLCYLHKIFDAASISAFLKSWAAFSRGSNGEISDPGLLGASSRFFPPVESMPENADWKSLFFNGGGRKITRTYVFDANAISTLKLIAKSKSLEHPSRVLAVSAFVWKHAMQASRSVSGTLKPTILCQPVNLRPKFKPALPSYSIGNMFSMASSMYNPVGKDIDLSELSYLVREATKSAPNDPEVILQGFNTMTEQLSHLAEMVSKGNVDFFILSSWINTLDANEDFGWGKRALFSIPGIGSHNRELGNGFVLKEARQHNAIEVWITISEKEMVFLERDPEFLAYASPGSYFDKSEI</sequence>
<keyword evidence="5" id="KW-1185">Reference proteome</keyword>
<accession>A0A6A3D6A1</accession>
<reference evidence="4" key="1">
    <citation type="submission" date="2019-09" db="EMBL/GenBank/DDBJ databases">
        <title>Draft genome information of white flower Hibiscus syriacus.</title>
        <authorList>
            <person name="Kim Y.-M."/>
        </authorList>
    </citation>
    <scope>NUCLEOTIDE SEQUENCE [LARGE SCALE GENOMIC DNA]</scope>
    <source>
        <strain evidence="4">YM2019G1</strain>
    </source>
</reference>
<evidence type="ECO:0000256" key="2">
    <source>
        <dbReference type="ARBA" id="ARBA00022679"/>
    </source>
</evidence>
<comment type="caution">
    <text evidence="4">The sequence shown here is derived from an EMBL/GenBank/DDBJ whole genome shotgun (WGS) entry which is preliminary data.</text>
</comment>
<evidence type="ECO:0000256" key="1">
    <source>
        <dbReference type="ARBA" id="ARBA00009861"/>
    </source>
</evidence>
<keyword evidence="3" id="KW-0012">Acyltransferase</keyword>
<dbReference type="OrthoDB" id="671439at2759"/>
<dbReference type="Pfam" id="PF02458">
    <property type="entry name" value="Transferase"/>
    <property type="match status" value="1"/>
</dbReference>
<dbReference type="InterPro" id="IPR023213">
    <property type="entry name" value="CAT-like_dom_sf"/>
</dbReference>
<dbReference type="PANTHER" id="PTHR31623:SF36">
    <property type="entry name" value="STEMMADENINE O-ACETYLTRANSFERASE-LIKE"/>
    <property type="match status" value="1"/>
</dbReference>
<organism evidence="4 5">
    <name type="scientific">Hibiscus syriacus</name>
    <name type="common">Rose of Sharon</name>
    <dbReference type="NCBI Taxonomy" id="106335"/>
    <lineage>
        <taxon>Eukaryota</taxon>
        <taxon>Viridiplantae</taxon>
        <taxon>Streptophyta</taxon>
        <taxon>Embryophyta</taxon>
        <taxon>Tracheophyta</taxon>
        <taxon>Spermatophyta</taxon>
        <taxon>Magnoliopsida</taxon>
        <taxon>eudicotyledons</taxon>
        <taxon>Gunneridae</taxon>
        <taxon>Pentapetalae</taxon>
        <taxon>rosids</taxon>
        <taxon>malvids</taxon>
        <taxon>Malvales</taxon>
        <taxon>Malvaceae</taxon>
        <taxon>Malvoideae</taxon>
        <taxon>Hibiscus</taxon>
    </lineage>
</organism>
<dbReference type="Gene3D" id="3.30.559.10">
    <property type="entry name" value="Chloramphenicol acetyltransferase-like domain"/>
    <property type="match status" value="2"/>
</dbReference>
<dbReference type="EMBL" id="VEPZ02000022">
    <property type="protein sequence ID" value="KAE8736074.1"/>
    <property type="molecule type" value="Genomic_DNA"/>
</dbReference>
<name>A0A6A3D6A1_HIBSY</name>
<dbReference type="AlphaFoldDB" id="A0A6A3D6A1"/>
<dbReference type="PANTHER" id="PTHR31623">
    <property type="entry name" value="F21J9.9"/>
    <property type="match status" value="1"/>
</dbReference>
<evidence type="ECO:0000256" key="3">
    <source>
        <dbReference type="ARBA" id="ARBA00023315"/>
    </source>
</evidence>
<evidence type="ECO:0000313" key="4">
    <source>
        <dbReference type="EMBL" id="KAE8736074.1"/>
    </source>
</evidence>
<dbReference type="Proteomes" id="UP000436088">
    <property type="component" value="Unassembled WGS sequence"/>
</dbReference>
<evidence type="ECO:0000313" key="5">
    <source>
        <dbReference type="Proteomes" id="UP000436088"/>
    </source>
</evidence>
<protein>
    <submittedName>
        <fullName evidence="4">Cysteine-rich RLK (RECEPTOR-like protein kinase) 8</fullName>
    </submittedName>
</protein>
<keyword evidence="2" id="KW-0808">Transferase</keyword>
<proteinExistence type="inferred from homology"/>
<gene>
    <name evidence="4" type="ORF">F3Y22_tig00000205pilonHSYRG00093</name>
</gene>